<feature type="transmembrane region" description="Helical" evidence="2">
    <location>
        <begin position="153"/>
        <end position="175"/>
    </location>
</feature>
<dbReference type="Proteomes" id="UP000622547">
    <property type="component" value="Unassembled WGS sequence"/>
</dbReference>
<proteinExistence type="predicted"/>
<dbReference type="AlphaFoldDB" id="A0A8J3XEU4"/>
<comment type="caution">
    <text evidence="4">The sequence shown here is derived from an EMBL/GenBank/DDBJ whole genome shotgun (WGS) entry which is preliminary data.</text>
</comment>
<evidence type="ECO:0000256" key="3">
    <source>
        <dbReference type="SAM" id="SignalP"/>
    </source>
</evidence>
<protein>
    <recommendedName>
        <fullName evidence="6">Gram-positive cocci surface proteins LPxTG domain-containing protein</fullName>
    </recommendedName>
</protein>
<evidence type="ECO:0000256" key="1">
    <source>
        <dbReference type="SAM" id="MobiDB-lite"/>
    </source>
</evidence>
<keyword evidence="3" id="KW-0732">Signal</keyword>
<dbReference type="EMBL" id="BOOP01000013">
    <property type="protein sequence ID" value="GII38465.1"/>
    <property type="molecule type" value="Genomic_DNA"/>
</dbReference>
<evidence type="ECO:0008006" key="6">
    <source>
        <dbReference type="Google" id="ProtNLM"/>
    </source>
</evidence>
<keyword evidence="5" id="KW-1185">Reference proteome</keyword>
<keyword evidence="2" id="KW-0812">Transmembrane</keyword>
<evidence type="ECO:0000313" key="5">
    <source>
        <dbReference type="Proteomes" id="UP000622547"/>
    </source>
</evidence>
<feature type="region of interest" description="Disordered" evidence="1">
    <location>
        <begin position="26"/>
        <end position="45"/>
    </location>
</feature>
<keyword evidence="2" id="KW-0472">Membrane</keyword>
<feature type="chain" id="PRO_5035203202" description="Gram-positive cocci surface proteins LPxTG domain-containing protein" evidence="3">
    <location>
        <begin position="30"/>
        <end position="184"/>
    </location>
</feature>
<reference evidence="4 5" key="1">
    <citation type="submission" date="2021-01" db="EMBL/GenBank/DDBJ databases">
        <title>Whole genome shotgun sequence of Planotetraspora phitsanulokensis NBRC 104273.</title>
        <authorList>
            <person name="Komaki H."/>
            <person name="Tamura T."/>
        </authorList>
    </citation>
    <scope>NUCLEOTIDE SEQUENCE [LARGE SCALE GENOMIC DNA]</scope>
    <source>
        <strain evidence="4 5">NBRC 104273</strain>
    </source>
</reference>
<sequence length="184" mass="18149">MARKRTTPILLAVMVAGGLMLGSTGTATAETGLPPEAVRENPHPYPPFPVEQEEQEDNLHVVVPPAPACADDECDTDGCETGDRGDVGAGDNCDAGGIGGPCAGGDCDAGGIGGRGPCDGGDCVGGGRPHSHVAAGGVPRPSAGQLPFTGAPVGAVAAAGTGLLAVAITCILISVRRRRSTCEK</sequence>
<gene>
    <name evidence="4" type="ORF">Pph01_34680</name>
</gene>
<keyword evidence="2" id="KW-1133">Transmembrane helix</keyword>
<evidence type="ECO:0000256" key="2">
    <source>
        <dbReference type="SAM" id="Phobius"/>
    </source>
</evidence>
<organism evidence="4 5">
    <name type="scientific">Planotetraspora phitsanulokensis</name>
    <dbReference type="NCBI Taxonomy" id="575192"/>
    <lineage>
        <taxon>Bacteria</taxon>
        <taxon>Bacillati</taxon>
        <taxon>Actinomycetota</taxon>
        <taxon>Actinomycetes</taxon>
        <taxon>Streptosporangiales</taxon>
        <taxon>Streptosporangiaceae</taxon>
        <taxon>Planotetraspora</taxon>
    </lineage>
</organism>
<accession>A0A8J3XEU4</accession>
<feature type="signal peptide" evidence="3">
    <location>
        <begin position="1"/>
        <end position="29"/>
    </location>
</feature>
<name>A0A8J3XEU4_9ACTN</name>
<evidence type="ECO:0000313" key="4">
    <source>
        <dbReference type="EMBL" id="GII38465.1"/>
    </source>
</evidence>